<sequence>MHATPVAEANDALRAYLHAHGSRAWTPAELAELERLRSAFLAAQRAHYRKAA</sequence>
<protein>
    <submittedName>
        <fullName evidence="1">Uncharacterized protein</fullName>
    </submittedName>
</protein>
<reference evidence="1 2" key="1">
    <citation type="submission" date="2024-10" db="EMBL/GenBank/DDBJ databases">
        <title>The Natural Products Discovery Center: Release of the First 8490 Sequenced Strains for Exploring Actinobacteria Biosynthetic Diversity.</title>
        <authorList>
            <person name="Kalkreuter E."/>
            <person name="Kautsar S.A."/>
            <person name="Yang D."/>
            <person name="Bader C.D."/>
            <person name="Teijaro C.N."/>
            <person name="Fluegel L."/>
            <person name="Davis C.M."/>
            <person name="Simpson J.R."/>
            <person name="Lauterbach L."/>
            <person name="Steele A.D."/>
            <person name="Gui C."/>
            <person name="Meng S."/>
            <person name="Li G."/>
            <person name="Viehrig K."/>
            <person name="Ye F."/>
            <person name="Su P."/>
            <person name="Kiefer A.F."/>
            <person name="Nichols A."/>
            <person name="Cepeda A.J."/>
            <person name="Yan W."/>
            <person name="Fan B."/>
            <person name="Jiang Y."/>
            <person name="Adhikari A."/>
            <person name="Zheng C.-J."/>
            <person name="Schuster L."/>
            <person name="Cowan T.M."/>
            <person name="Smanski M.J."/>
            <person name="Chevrette M.G."/>
            <person name="De Carvalho L.P.S."/>
            <person name="Shen B."/>
        </authorList>
    </citation>
    <scope>NUCLEOTIDE SEQUENCE [LARGE SCALE GENOMIC DNA]</scope>
    <source>
        <strain evidence="1 2">NPDC053399</strain>
    </source>
</reference>
<gene>
    <name evidence="1" type="ORF">ACIGXA_15150</name>
</gene>
<dbReference type="EMBL" id="JBITYG010000004">
    <property type="protein sequence ID" value="MFI9101850.1"/>
    <property type="molecule type" value="Genomic_DNA"/>
</dbReference>
<dbReference type="Proteomes" id="UP001614394">
    <property type="component" value="Unassembled WGS sequence"/>
</dbReference>
<organism evidence="1 2">
    <name type="scientific">Streptomyces fildesensis</name>
    <dbReference type="NCBI Taxonomy" id="375757"/>
    <lineage>
        <taxon>Bacteria</taxon>
        <taxon>Bacillati</taxon>
        <taxon>Actinomycetota</taxon>
        <taxon>Actinomycetes</taxon>
        <taxon>Kitasatosporales</taxon>
        <taxon>Streptomycetaceae</taxon>
        <taxon>Streptomyces</taxon>
    </lineage>
</organism>
<keyword evidence="2" id="KW-1185">Reference proteome</keyword>
<dbReference type="RefSeq" id="WP_187144761.1">
    <property type="nucleotide sequence ID" value="NZ_JAAIKO010000017.1"/>
</dbReference>
<evidence type="ECO:0000313" key="1">
    <source>
        <dbReference type="EMBL" id="MFI9101850.1"/>
    </source>
</evidence>
<name>A0ABW8C900_9ACTN</name>
<accession>A0ABW8C900</accession>
<evidence type="ECO:0000313" key="2">
    <source>
        <dbReference type="Proteomes" id="UP001614394"/>
    </source>
</evidence>
<proteinExistence type="predicted"/>
<comment type="caution">
    <text evidence="1">The sequence shown here is derived from an EMBL/GenBank/DDBJ whole genome shotgun (WGS) entry which is preliminary data.</text>
</comment>